<gene>
    <name evidence="2" type="ORF">ACAT0790_LOCUS63524</name>
</gene>
<feature type="compositionally biased region" description="Low complexity" evidence="1">
    <location>
        <begin position="37"/>
        <end position="52"/>
    </location>
</feature>
<proteinExistence type="predicted"/>
<evidence type="ECO:0000256" key="1">
    <source>
        <dbReference type="SAM" id="MobiDB-lite"/>
    </source>
</evidence>
<reference evidence="2" key="1">
    <citation type="submission" date="2021-01" db="EMBL/GenBank/DDBJ databases">
        <authorList>
            <person name="Corre E."/>
            <person name="Pelletier E."/>
            <person name="Niang G."/>
            <person name="Scheremetjew M."/>
            <person name="Finn R."/>
            <person name="Kale V."/>
            <person name="Holt S."/>
            <person name="Cochrane G."/>
            <person name="Meng A."/>
            <person name="Brown T."/>
            <person name="Cohen L."/>
        </authorList>
    </citation>
    <scope>NUCLEOTIDE SEQUENCE</scope>
    <source>
        <strain evidence="2">OF101</strain>
    </source>
</reference>
<feature type="region of interest" description="Disordered" evidence="1">
    <location>
        <begin position="31"/>
        <end position="65"/>
    </location>
</feature>
<sequence>MAVRTVLRTAALTAIVLVALVKRALQNRRPSGRKALADGAAHSSGADGKSASTAGARPASPTPVRHSVQRQAAIAKGGPIDHAGSVAIVPNDAFDLQKTIFKTLSTALLRYIARAKLGNNLFWAECATGAIQAAYGSIPAAPSVDKALTDFMAEECDFAMEHADGSFMDHLHFCHDYSAAYYKEHSPRVLLLHSIMGVGTNCFPMTKDKLPRLKSLLTDFEFRHIEAFPSILRLLNAHTLLEELSANRERLDKLQRVSFYRVLDNEHLSMSGEDLWIALNFQVIHLLDFLPAACWASQMSEPLFQTFVELITFMQQTGRLKAHVDFDHPAGEVNVEGQPLTLGACIFRFLPSTVARKSQIKEITKYSKAIGHSLSYEIQWAD</sequence>
<accession>A0A7S1S7D2</accession>
<name>A0A7S1S7D2_ALECA</name>
<evidence type="ECO:0000313" key="2">
    <source>
        <dbReference type="EMBL" id="CAD9186750.1"/>
    </source>
</evidence>
<dbReference type="EMBL" id="HBGE01106434">
    <property type="protein sequence ID" value="CAD9186750.1"/>
    <property type="molecule type" value="Transcribed_RNA"/>
</dbReference>
<dbReference type="AlphaFoldDB" id="A0A7S1S7D2"/>
<protein>
    <submittedName>
        <fullName evidence="2">Uncharacterized protein</fullName>
    </submittedName>
</protein>
<organism evidence="2">
    <name type="scientific">Alexandrium catenella</name>
    <name type="common">Red tide dinoflagellate</name>
    <name type="synonym">Gonyaulax catenella</name>
    <dbReference type="NCBI Taxonomy" id="2925"/>
    <lineage>
        <taxon>Eukaryota</taxon>
        <taxon>Sar</taxon>
        <taxon>Alveolata</taxon>
        <taxon>Dinophyceae</taxon>
        <taxon>Gonyaulacales</taxon>
        <taxon>Pyrocystaceae</taxon>
        <taxon>Alexandrium</taxon>
    </lineage>
</organism>